<evidence type="ECO:0000313" key="8">
    <source>
        <dbReference type="Proteomes" id="UP000005089"/>
    </source>
</evidence>
<name>C3X824_OXAFO</name>
<accession>C3X824</accession>
<dbReference type="OrthoDB" id="9804207at2"/>
<keyword evidence="5" id="KW-0560">Oxidoreductase</keyword>
<dbReference type="InterPro" id="IPR000415">
    <property type="entry name" value="Nitroreductase-like"/>
</dbReference>
<keyword evidence="3" id="KW-0285">Flavoprotein</keyword>
<dbReference type="SUPFAM" id="SSF55469">
    <property type="entry name" value="FMN-dependent nitroreductase-like"/>
    <property type="match status" value="1"/>
</dbReference>
<dbReference type="PANTHER" id="PTHR43673:SF2">
    <property type="entry name" value="NITROREDUCTASE"/>
    <property type="match status" value="1"/>
</dbReference>
<dbReference type="Proteomes" id="UP000005089">
    <property type="component" value="Unassembled WGS sequence"/>
</dbReference>
<proteinExistence type="inferred from homology"/>
<evidence type="ECO:0000256" key="2">
    <source>
        <dbReference type="ARBA" id="ARBA00007118"/>
    </source>
</evidence>
<sequence>MNETINSMLTRRSIRSYKTTQIAERDLNWILEAAIYAATSRNLQSWDFTVIQNNDMLKKLSKAAADTLRKMGDARSLEKANDPDFSPFYHAPTVIIVSGNDNRNARIDCANATQNMCVAANALGLGSCYLASFTQAFDDPAVAATLMKELGIPDGYKPQFAVSLGYANEKPATPERRRDVIHFVK</sequence>
<dbReference type="RefSeq" id="WP_005879737.1">
    <property type="nucleotide sequence ID" value="NZ_CP019430.1"/>
</dbReference>
<comment type="cofactor">
    <cofactor evidence="1">
        <name>FMN</name>
        <dbReference type="ChEBI" id="CHEBI:58210"/>
    </cofactor>
</comment>
<keyword evidence="8" id="KW-1185">Reference proteome</keyword>
<dbReference type="Gene3D" id="3.40.109.10">
    <property type="entry name" value="NADH Oxidase"/>
    <property type="match status" value="1"/>
</dbReference>
<feature type="domain" description="Nitroreductase" evidence="6">
    <location>
        <begin position="10"/>
        <end position="166"/>
    </location>
</feature>
<dbReference type="EMBL" id="GG658170">
    <property type="protein sequence ID" value="EEO29350.1"/>
    <property type="molecule type" value="Genomic_DNA"/>
</dbReference>
<dbReference type="HOGENOM" id="CLU_070764_7_0_4"/>
<evidence type="ECO:0000313" key="7">
    <source>
        <dbReference type="EMBL" id="EEO29350.1"/>
    </source>
</evidence>
<dbReference type="GO" id="GO:0016491">
    <property type="term" value="F:oxidoreductase activity"/>
    <property type="evidence" value="ECO:0007669"/>
    <property type="project" value="UniProtKB-KW"/>
</dbReference>
<protein>
    <submittedName>
        <fullName evidence="7">Nitroreductase family protein</fullName>
    </submittedName>
</protein>
<evidence type="ECO:0000259" key="6">
    <source>
        <dbReference type="Pfam" id="PF00881"/>
    </source>
</evidence>
<keyword evidence="4" id="KW-0288">FMN</keyword>
<reference evidence="7 8" key="1">
    <citation type="submission" date="2009-02" db="EMBL/GenBank/DDBJ databases">
        <title>The Genome Sequence of Oxalobacter formigenes OXCC13.</title>
        <authorList>
            <consortium name="The Broad Institute Genome Sequencing Platform"/>
            <person name="Ward D."/>
            <person name="Young S.K."/>
            <person name="Kodira C.D."/>
            <person name="Zeng Q."/>
            <person name="Koehrsen M."/>
            <person name="Alvarado L."/>
            <person name="Berlin A."/>
            <person name="Borenstein D."/>
            <person name="Chen Z."/>
            <person name="Engels R."/>
            <person name="Freedman E."/>
            <person name="Gellesch M."/>
            <person name="Goldberg J."/>
            <person name="Griggs A."/>
            <person name="Gujja S."/>
            <person name="Heiman D."/>
            <person name="Hepburn T."/>
            <person name="Howarth C."/>
            <person name="Jen D."/>
            <person name="Larson L."/>
            <person name="Lewis B."/>
            <person name="Mehta T."/>
            <person name="Park D."/>
            <person name="Pearson M."/>
            <person name="Roberts A."/>
            <person name="Saif S."/>
            <person name="Shea T."/>
            <person name="Shenoy N."/>
            <person name="Sisk P."/>
            <person name="Stolte C."/>
            <person name="Sykes S."/>
            <person name="Walk T."/>
            <person name="White J."/>
            <person name="Yandava C."/>
            <person name="Allison M.J."/>
            <person name="Lander E."/>
            <person name="Nusbaum C."/>
            <person name="Galagan J."/>
            <person name="Birren B."/>
        </authorList>
    </citation>
    <scope>NUCLEOTIDE SEQUENCE [LARGE SCALE GENOMIC DNA]</scope>
    <source>
        <strain evidence="7 8">OXCC13</strain>
    </source>
</reference>
<dbReference type="CDD" id="cd02062">
    <property type="entry name" value="Nitro_FMN_reductase"/>
    <property type="match status" value="1"/>
</dbReference>
<dbReference type="PANTHER" id="PTHR43673">
    <property type="entry name" value="NAD(P)H NITROREDUCTASE YDGI-RELATED"/>
    <property type="match status" value="1"/>
</dbReference>
<evidence type="ECO:0000256" key="5">
    <source>
        <dbReference type="ARBA" id="ARBA00023002"/>
    </source>
</evidence>
<evidence type="ECO:0000256" key="4">
    <source>
        <dbReference type="ARBA" id="ARBA00022643"/>
    </source>
</evidence>
<dbReference type="InterPro" id="IPR029479">
    <property type="entry name" value="Nitroreductase"/>
</dbReference>
<dbReference type="STRING" id="847.BRW83_1877"/>
<organism evidence="7 8">
    <name type="scientific">Oxalobacter formigenes OXCC13</name>
    <dbReference type="NCBI Taxonomy" id="556269"/>
    <lineage>
        <taxon>Bacteria</taxon>
        <taxon>Pseudomonadati</taxon>
        <taxon>Pseudomonadota</taxon>
        <taxon>Betaproteobacteria</taxon>
        <taxon>Burkholderiales</taxon>
        <taxon>Oxalobacteraceae</taxon>
        <taxon>Oxalobacter</taxon>
    </lineage>
</organism>
<evidence type="ECO:0000256" key="1">
    <source>
        <dbReference type="ARBA" id="ARBA00001917"/>
    </source>
</evidence>
<evidence type="ECO:0000256" key="3">
    <source>
        <dbReference type="ARBA" id="ARBA00022630"/>
    </source>
</evidence>
<dbReference type="eggNOG" id="COG0778">
    <property type="taxonomic scope" value="Bacteria"/>
</dbReference>
<comment type="similarity">
    <text evidence="2">Belongs to the nitroreductase family.</text>
</comment>
<dbReference type="AlphaFoldDB" id="C3X824"/>
<dbReference type="GeneID" id="77135712"/>
<dbReference type="Pfam" id="PF00881">
    <property type="entry name" value="Nitroreductase"/>
    <property type="match status" value="1"/>
</dbReference>
<gene>
    <name evidence="7" type="ORF">OFBG_00378</name>
</gene>